<gene>
    <name evidence="4 5" type="primary">LOC115744743</name>
</gene>
<feature type="region of interest" description="Disordered" evidence="1">
    <location>
        <begin position="145"/>
        <end position="177"/>
    </location>
</feature>
<evidence type="ECO:0000313" key="4">
    <source>
        <dbReference type="RefSeq" id="XP_030535920.1"/>
    </source>
</evidence>
<dbReference type="PROSITE" id="PS50076">
    <property type="entry name" value="DNAJ_2"/>
    <property type="match status" value="1"/>
</dbReference>
<feature type="domain" description="J" evidence="2">
    <location>
        <begin position="17"/>
        <end position="88"/>
    </location>
</feature>
<dbReference type="PANTHER" id="PTHR44743">
    <property type="entry name" value="PUTATIVE, EXPRESSED-RELATED"/>
    <property type="match status" value="1"/>
</dbReference>
<name>A0A8B8PMA2_9MYRT</name>
<keyword evidence="3" id="KW-1185">Reference proteome</keyword>
<reference evidence="4" key="1">
    <citation type="submission" date="2025-04" db="UniProtKB">
        <authorList>
            <consortium name="RefSeq"/>
        </authorList>
    </citation>
    <scope>IDENTIFICATION</scope>
    <source>
        <tissue evidence="5">Leaf</tissue>
    </source>
</reference>
<proteinExistence type="predicted"/>
<organism evidence="3 4">
    <name type="scientific">Rhodamnia argentea</name>
    <dbReference type="NCBI Taxonomy" id="178133"/>
    <lineage>
        <taxon>Eukaryota</taxon>
        <taxon>Viridiplantae</taxon>
        <taxon>Streptophyta</taxon>
        <taxon>Embryophyta</taxon>
        <taxon>Tracheophyta</taxon>
        <taxon>Spermatophyta</taxon>
        <taxon>Magnoliopsida</taxon>
        <taxon>eudicotyledons</taxon>
        <taxon>Gunneridae</taxon>
        <taxon>Pentapetalae</taxon>
        <taxon>rosids</taxon>
        <taxon>malvids</taxon>
        <taxon>Myrtales</taxon>
        <taxon>Myrtaceae</taxon>
        <taxon>Myrtoideae</taxon>
        <taxon>Myrteae</taxon>
        <taxon>Australasian group</taxon>
        <taxon>Rhodamnia</taxon>
    </lineage>
</organism>
<evidence type="ECO:0000259" key="2">
    <source>
        <dbReference type="PROSITE" id="PS50076"/>
    </source>
</evidence>
<protein>
    <submittedName>
        <fullName evidence="4 5">DnaJ homolog subfamily B member 7-like</fullName>
    </submittedName>
</protein>
<dbReference type="Pfam" id="PF00226">
    <property type="entry name" value="DnaJ"/>
    <property type="match status" value="1"/>
</dbReference>
<feature type="compositionally biased region" description="Low complexity" evidence="1">
    <location>
        <begin position="147"/>
        <end position="177"/>
    </location>
</feature>
<evidence type="ECO:0000256" key="1">
    <source>
        <dbReference type="SAM" id="MobiDB-lite"/>
    </source>
</evidence>
<dbReference type="Gene3D" id="1.10.287.110">
    <property type="entry name" value="DnaJ domain"/>
    <property type="match status" value="1"/>
</dbReference>
<dbReference type="PANTHER" id="PTHR44743:SF5">
    <property type="entry name" value="CHAPERONE DNAJ-DOMAIN SUPERFAMILY PROTEIN"/>
    <property type="match status" value="1"/>
</dbReference>
<dbReference type="RefSeq" id="XP_030535920.1">
    <property type="nucleotide sequence ID" value="XM_030680060.1"/>
</dbReference>
<sequence>MASGGEEKMKTKTKTKDLYAVLGLNKECTASELRDAYKKLALRWHPDRCSASGSSKSVEESKKKFQGIQQAYSVLSDANKRFLYDVGVYNDDDDENLGMGEFLSEMAVMMSQTQSDASGKETLEELQELFDEMFQADIEAFAPNSRTLSPTGCSTSSSTSYISYRTSPSSSNKRSSSEISRVTSGFDAHLQSFCFGVEQEEDLRIGKRVAGGIAGATSGSRRRQGRKRKDFVRRRLVRLL</sequence>
<evidence type="ECO:0000313" key="5">
    <source>
        <dbReference type="RefSeq" id="XP_048140396.1"/>
    </source>
</evidence>
<dbReference type="PRINTS" id="PR00625">
    <property type="entry name" value="JDOMAIN"/>
</dbReference>
<dbReference type="RefSeq" id="XP_048140396.1">
    <property type="nucleotide sequence ID" value="XM_048284439.1"/>
</dbReference>
<dbReference type="InterPro" id="IPR036869">
    <property type="entry name" value="J_dom_sf"/>
</dbReference>
<dbReference type="SUPFAM" id="SSF46565">
    <property type="entry name" value="Chaperone J-domain"/>
    <property type="match status" value="1"/>
</dbReference>
<dbReference type="CDD" id="cd06257">
    <property type="entry name" value="DnaJ"/>
    <property type="match status" value="1"/>
</dbReference>
<dbReference type="AlphaFoldDB" id="A0A8B8PMA2"/>
<dbReference type="Proteomes" id="UP000827889">
    <property type="component" value="Chromosome 8"/>
</dbReference>
<dbReference type="InterPro" id="IPR001623">
    <property type="entry name" value="DnaJ_domain"/>
</dbReference>
<evidence type="ECO:0000313" key="3">
    <source>
        <dbReference type="Proteomes" id="UP000827889"/>
    </source>
</evidence>
<dbReference type="SMART" id="SM00271">
    <property type="entry name" value="DnaJ"/>
    <property type="match status" value="1"/>
</dbReference>
<dbReference type="GeneID" id="115744743"/>
<accession>A0A8B8PMA2</accession>
<dbReference type="OrthoDB" id="10250354at2759"/>
<dbReference type="KEGG" id="rarg:115744743"/>